<feature type="region of interest" description="Disordered" evidence="1">
    <location>
        <begin position="38"/>
        <end position="58"/>
    </location>
</feature>
<accession>A0A0B7C4F8</accession>
<proteinExistence type="predicted"/>
<gene>
    <name evidence="2" type="primary">ORF222817</name>
</gene>
<evidence type="ECO:0000256" key="1">
    <source>
        <dbReference type="SAM" id="MobiDB-lite"/>
    </source>
</evidence>
<organism evidence="2">
    <name type="scientific">Arion vulgaris</name>
    <dbReference type="NCBI Taxonomy" id="1028688"/>
    <lineage>
        <taxon>Eukaryota</taxon>
        <taxon>Metazoa</taxon>
        <taxon>Spiralia</taxon>
        <taxon>Lophotrochozoa</taxon>
        <taxon>Mollusca</taxon>
        <taxon>Gastropoda</taxon>
        <taxon>Heterobranchia</taxon>
        <taxon>Euthyneura</taxon>
        <taxon>Panpulmonata</taxon>
        <taxon>Eupulmonata</taxon>
        <taxon>Stylommatophora</taxon>
        <taxon>Helicina</taxon>
        <taxon>Arionoidea</taxon>
        <taxon>Arionidae</taxon>
        <taxon>Arion</taxon>
    </lineage>
</organism>
<protein>
    <submittedName>
        <fullName evidence="2">Uncharacterized protein</fullName>
    </submittedName>
</protein>
<dbReference type="EMBL" id="HACG01053217">
    <property type="protein sequence ID" value="CEL00088.1"/>
    <property type="molecule type" value="Transcribed_RNA"/>
</dbReference>
<sequence length="72" mass="7861">LNPHVNSTSSVDTPLCRKVNQIGEESHDSKIMVSSTRAGTFNDLSNNAPRSRPMSTVSPNSEFVMLADNLEQ</sequence>
<name>A0A0B7C4F8_9EUPU</name>
<reference evidence="2" key="1">
    <citation type="submission" date="2014-12" db="EMBL/GenBank/DDBJ databases">
        <title>Insight into the proteome of Arion vulgaris.</title>
        <authorList>
            <person name="Aradska J."/>
            <person name="Bulat T."/>
            <person name="Smidak R."/>
            <person name="Sarate P."/>
            <person name="Gangsoo J."/>
            <person name="Sialana F."/>
            <person name="Bilban M."/>
            <person name="Lubec G."/>
        </authorList>
    </citation>
    <scope>NUCLEOTIDE SEQUENCE</scope>
    <source>
        <tissue evidence="2">Skin</tissue>
    </source>
</reference>
<feature type="non-terminal residue" evidence="2">
    <location>
        <position position="72"/>
    </location>
</feature>
<evidence type="ECO:0000313" key="2">
    <source>
        <dbReference type="EMBL" id="CEL00088.1"/>
    </source>
</evidence>
<dbReference type="AlphaFoldDB" id="A0A0B7C4F8"/>
<feature type="non-terminal residue" evidence="2">
    <location>
        <position position="1"/>
    </location>
</feature>